<sequence>MPKDPTNYARALYVLQTAGLLTMKQPAAQANLSTITEADIATNPKGLTFVELDRPQLPRTLDDPQVAASVINSNYAIEAGLNPAKDGLVIESTTDNPYANILVTTTAKQNDPGIKELAAALESRQTADWIKQKYGDAIVPVHESAK</sequence>
<organism evidence="6">
    <name type="scientific">bioreactor metagenome</name>
    <dbReference type="NCBI Taxonomy" id="1076179"/>
    <lineage>
        <taxon>unclassified sequences</taxon>
        <taxon>metagenomes</taxon>
        <taxon>ecological metagenomes</taxon>
    </lineage>
</organism>
<evidence type="ECO:0000313" key="6">
    <source>
        <dbReference type="EMBL" id="MPM30924.1"/>
    </source>
</evidence>
<protein>
    <submittedName>
        <fullName evidence="6">D-methionine-binding lipoprotein MetQ</fullName>
    </submittedName>
</protein>
<dbReference type="AlphaFoldDB" id="A0A644YY72"/>
<dbReference type="PANTHER" id="PTHR30429:SF0">
    <property type="entry name" value="METHIONINE-BINDING LIPOPROTEIN METQ"/>
    <property type="match status" value="1"/>
</dbReference>
<gene>
    <name evidence="6" type="primary">metQ_15</name>
    <name evidence="6" type="ORF">SDC9_77477</name>
</gene>
<evidence type="ECO:0000256" key="3">
    <source>
        <dbReference type="ARBA" id="ARBA00023136"/>
    </source>
</evidence>
<dbReference type="PANTHER" id="PTHR30429">
    <property type="entry name" value="D-METHIONINE-BINDING LIPOPROTEIN METQ"/>
    <property type="match status" value="1"/>
</dbReference>
<comment type="subcellular location">
    <subcellularLocation>
        <location evidence="1">Membrane</location>
        <topology evidence="1">Lipid-anchor</topology>
    </subcellularLocation>
</comment>
<accession>A0A644YY72</accession>
<dbReference type="SUPFAM" id="SSF53850">
    <property type="entry name" value="Periplasmic binding protein-like II"/>
    <property type="match status" value="1"/>
</dbReference>
<evidence type="ECO:0000256" key="4">
    <source>
        <dbReference type="ARBA" id="ARBA00023139"/>
    </source>
</evidence>
<evidence type="ECO:0000256" key="1">
    <source>
        <dbReference type="ARBA" id="ARBA00004635"/>
    </source>
</evidence>
<evidence type="ECO:0000256" key="5">
    <source>
        <dbReference type="ARBA" id="ARBA00023288"/>
    </source>
</evidence>
<reference evidence="6" key="1">
    <citation type="submission" date="2019-08" db="EMBL/GenBank/DDBJ databases">
        <authorList>
            <person name="Kucharzyk K."/>
            <person name="Murdoch R.W."/>
            <person name="Higgins S."/>
            <person name="Loffler F."/>
        </authorList>
    </citation>
    <scope>NUCLEOTIDE SEQUENCE</scope>
</reference>
<dbReference type="EMBL" id="VSSQ01005928">
    <property type="protein sequence ID" value="MPM30924.1"/>
    <property type="molecule type" value="Genomic_DNA"/>
</dbReference>
<keyword evidence="3" id="KW-0472">Membrane</keyword>
<comment type="caution">
    <text evidence="6">The sequence shown here is derived from an EMBL/GenBank/DDBJ whole genome shotgun (WGS) entry which is preliminary data.</text>
</comment>
<dbReference type="Pfam" id="PF03180">
    <property type="entry name" value="Lipoprotein_9"/>
    <property type="match status" value="1"/>
</dbReference>
<evidence type="ECO:0000256" key="2">
    <source>
        <dbReference type="ARBA" id="ARBA00022729"/>
    </source>
</evidence>
<dbReference type="GO" id="GO:0016020">
    <property type="term" value="C:membrane"/>
    <property type="evidence" value="ECO:0007669"/>
    <property type="project" value="UniProtKB-SubCell"/>
</dbReference>
<name>A0A644YY72_9ZZZZ</name>
<keyword evidence="2" id="KW-0732">Signal</keyword>
<proteinExistence type="predicted"/>
<keyword evidence="4" id="KW-0564">Palmitate</keyword>
<dbReference type="InterPro" id="IPR004872">
    <property type="entry name" value="Lipoprotein_NlpA"/>
</dbReference>
<keyword evidence="5 6" id="KW-0449">Lipoprotein</keyword>
<dbReference type="Gene3D" id="3.40.190.10">
    <property type="entry name" value="Periplasmic binding protein-like II"/>
    <property type="match status" value="1"/>
</dbReference>